<proteinExistence type="predicted"/>
<dbReference type="InterPro" id="IPR012467">
    <property type="entry name" value="DUF1684"/>
</dbReference>
<dbReference type="EMBL" id="RCCI01000007">
    <property type="protein sequence ID" value="RLJ62684.1"/>
    <property type="molecule type" value="Genomic_DNA"/>
</dbReference>
<protein>
    <recommendedName>
        <fullName evidence="3">DUF1684 domain-containing protein</fullName>
    </recommendedName>
</protein>
<evidence type="ECO:0000313" key="2">
    <source>
        <dbReference type="Proteomes" id="UP000268908"/>
    </source>
</evidence>
<gene>
    <name evidence="1" type="ORF">DFR35_2500</name>
</gene>
<comment type="caution">
    <text evidence="1">The sequence shown here is derived from an EMBL/GenBank/DDBJ whole genome shotgun (WGS) entry which is preliminary data.</text>
</comment>
<reference evidence="1 2" key="1">
    <citation type="submission" date="2018-10" db="EMBL/GenBank/DDBJ databases">
        <title>Genomic Encyclopedia of Type Strains, Phase IV (KMG-IV): sequencing the most valuable type-strain genomes for metagenomic binning, comparative biology and taxonomic classification.</title>
        <authorList>
            <person name="Goeker M."/>
        </authorList>
    </citation>
    <scope>NUCLEOTIDE SEQUENCE [LARGE SCALE GENOMIC DNA]</scope>
    <source>
        <strain evidence="1 2">DSM 26916</strain>
    </source>
</reference>
<accession>A0A497X9M8</accession>
<keyword evidence="2" id="KW-1185">Reference proteome</keyword>
<evidence type="ECO:0000313" key="1">
    <source>
        <dbReference type="EMBL" id="RLJ62684.1"/>
    </source>
</evidence>
<dbReference type="Pfam" id="PF07920">
    <property type="entry name" value="DUF1684"/>
    <property type="match status" value="1"/>
</dbReference>
<sequence length="238" mass="25986">MHSLLEEHDRWRAARLAELTKADGWLTLAGLVWLDDGEHRVGSAPGCDIELPGVPPHLGALRVAGSRAEWLPTDGAPQVLRSDSGGAPTVVSHGATSFFVIERDGRLALRVRDAESPTRRNFTGIDCFDFDPAWRIEARWDGTLARFTRDGVVHALRPQRPDADPLHFVIADAGSGRETYGGGRFLHALAPQGDRLTLDFNRAINPPCAFTPFAVCPLPPTENRLPFAVTAGEKTWKG</sequence>
<dbReference type="PANTHER" id="PTHR41913">
    <property type="entry name" value="DUF1684 DOMAIN-CONTAINING PROTEIN"/>
    <property type="match status" value="1"/>
</dbReference>
<dbReference type="AlphaFoldDB" id="A0A497X9M8"/>
<dbReference type="RefSeq" id="WP_121242923.1">
    <property type="nucleotide sequence ID" value="NZ_BHVV01000008.1"/>
</dbReference>
<dbReference type="PANTHER" id="PTHR41913:SF1">
    <property type="entry name" value="DUF1684 DOMAIN-CONTAINING PROTEIN"/>
    <property type="match status" value="1"/>
</dbReference>
<name>A0A497X9M8_9PROT</name>
<dbReference type="Proteomes" id="UP000268908">
    <property type="component" value="Unassembled WGS sequence"/>
</dbReference>
<dbReference type="OrthoDB" id="5493262at2"/>
<evidence type="ECO:0008006" key="3">
    <source>
        <dbReference type="Google" id="ProtNLM"/>
    </source>
</evidence>
<organism evidence="1 2">
    <name type="scientific">Sulfurisoma sediminicola</name>
    <dbReference type="NCBI Taxonomy" id="1381557"/>
    <lineage>
        <taxon>Bacteria</taxon>
        <taxon>Pseudomonadati</taxon>
        <taxon>Pseudomonadota</taxon>
        <taxon>Betaproteobacteria</taxon>
        <taxon>Nitrosomonadales</taxon>
        <taxon>Sterolibacteriaceae</taxon>
        <taxon>Sulfurisoma</taxon>
    </lineage>
</organism>